<protein>
    <submittedName>
        <fullName evidence="14">RNA-binding protein</fullName>
    </submittedName>
</protein>
<dbReference type="SMART" id="SM00443">
    <property type="entry name" value="G_patch"/>
    <property type="match status" value="1"/>
</dbReference>
<accession>A0A8H6NGJ5</accession>
<dbReference type="GO" id="GO:0003723">
    <property type="term" value="F:RNA binding"/>
    <property type="evidence" value="ECO:0007669"/>
    <property type="project" value="UniProtKB-UniRule"/>
</dbReference>
<dbReference type="InterPro" id="IPR000467">
    <property type="entry name" value="G_patch_dom"/>
</dbReference>
<evidence type="ECO:0000313" key="14">
    <source>
        <dbReference type="EMBL" id="KAF6831800.1"/>
    </source>
</evidence>
<comment type="subcellular location">
    <subcellularLocation>
        <location evidence="1">Nucleus</location>
    </subcellularLocation>
</comment>
<dbReference type="PANTHER" id="PTHR13948">
    <property type="entry name" value="RNA-BINDING PROTEIN"/>
    <property type="match status" value="1"/>
</dbReference>
<evidence type="ECO:0000313" key="15">
    <source>
        <dbReference type="Proteomes" id="UP000639643"/>
    </source>
</evidence>
<evidence type="ECO:0000256" key="6">
    <source>
        <dbReference type="ARBA" id="ARBA00022884"/>
    </source>
</evidence>
<dbReference type="Proteomes" id="UP000639643">
    <property type="component" value="Unassembled WGS sequence"/>
</dbReference>
<keyword evidence="6 8" id="KW-0694">RNA-binding</keyword>
<feature type="compositionally biased region" description="Basic and acidic residues" evidence="10">
    <location>
        <begin position="715"/>
        <end position="729"/>
    </location>
</feature>
<dbReference type="EMBL" id="WIGM01000252">
    <property type="protein sequence ID" value="KAF6831800.1"/>
    <property type="molecule type" value="Genomic_DNA"/>
</dbReference>
<dbReference type="Gene3D" id="3.30.70.330">
    <property type="match status" value="1"/>
</dbReference>
<keyword evidence="5" id="KW-0862">Zinc</keyword>
<feature type="compositionally biased region" description="Basic and acidic residues" evidence="10">
    <location>
        <begin position="526"/>
        <end position="537"/>
    </location>
</feature>
<feature type="compositionally biased region" description="Basic and acidic residues" evidence="10">
    <location>
        <begin position="115"/>
        <end position="175"/>
    </location>
</feature>
<dbReference type="SMART" id="SM00547">
    <property type="entry name" value="ZnF_RBZ"/>
    <property type="match status" value="1"/>
</dbReference>
<feature type="compositionally biased region" description="Basic and acidic residues" evidence="10">
    <location>
        <begin position="1"/>
        <end position="25"/>
    </location>
</feature>
<feature type="domain" description="G-patch" evidence="12">
    <location>
        <begin position="786"/>
        <end position="832"/>
    </location>
</feature>
<name>A0A8H6NGJ5_9PEZI</name>
<feature type="region of interest" description="Disordered" evidence="10">
    <location>
        <begin position="384"/>
        <end position="411"/>
    </location>
</feature>
<feature type="region of interest" description="Disordered" evidence="10">
    <location>
        <begin position="1"/>
        <end position="206"/>
    </location>
</feature>
<gene>
    <name evidence="14" type="ORF">CMUS01_07187</name>
</gene>
<feature type="region of interest" description="Disordered" evidence="10">
    <location>
        <begin position="693"/>
        <end position="792"/>
    </location>
</feature>
<evidence type="ECO:0000256" key="10">
    <source>
        <dbReference type="SAM" id="MobiDB-lite"/>
    </source>
</evidence>
<feature type="region of interest" description="Disordered" evidence="10">
    <location>
        <begin position="639"/>
        <end position="664"/>
    </location>
</feature>
<keyword evidence="7" id="KW-0539">Nucleus</keyword>
<keyword evidence="15" id="KW-1185">Reference proteome</keyword>
<feature type="region of interest" description="Disordered" evidence="10">
    <location>
        <begin position="574"/>
        <end position="614"/>
    </location>
</feature>
<dbReference type="PROSITE" id="PS50199">
    <property type="entry name" value="ZF_RANBP2_2"/>
    <property type="match status" value="1"/>
</dbReference>
<dbReference type="OrthoDB" id="29221at2759"/>
<dbReference type="SMART" id="SM00360">
    <property type="entry name" value="RRM"/>
    <property type="match status" value="2"/>
</dbReference>
<feature type="compositionally biased region" description="Basic and acidic residues" evidence="10">
    <location>
        <begin position="57"/>
        <end position="84"/>
    </location>
</feature>
<dbReference type="GO" id="GO:0005634">
    <property type="term" value="C:nucleus"/>
    <property type="evidence" value="ECO:0007669"/>
    <property type="project" value="UniProtKB-SubCell"/>
</dbReference>
<evidence type="ECO:0000256" key="7">
    <source>
        <dbReference type="ARBA" id="ARBA00023242"/>
    </source>
</evidence>
<dbReference type="Gene3D" id="4.10.1060.10">
    <property type="entry name" value="Zinc finger, RanBP2-type"/>
    <property type="match status" value="1"/>
</dbReference>
<evidence type="ECO:0000256" key="4">
    <source>
        <dbReference type="ARBA" id="ARBA00022771"/>
    </source>
</evidence>
<evidence type="ECO:0000256" key="3">
    <source>
        <dbReference type="ARBA" id="ARBA00022737"/>
    </source>
</evidence>
<dbReference type="Pfam" id="PF01585">
    <property type="entry name" value="G-patch"/>
    <property type="match status" value="1"/>
</dbReference>
<dbReference type="GO" id="GO:0008270">
    <property type="term" value="F:zinc ion binding"/>
    <property type="evidence" value="ECO:0007669"/>
    <property type="project" value="UniProtKB-KW"/>
</dbReference>
<dbReference type="PROSITE" id="PS01358">
    <property type="entry name" value="ZF_RANBP2_1"/>
    <property type="match status" value="1"/>
</dbReference>
<dbReference type="GO" id="GO:0000398">
    <property type="term" value="P:mRNA splicing, via spliceosome"/>
    <property type="evidence" value="ECO:0007669"/>
    <property type="project" value="TreeGrafter"/>
</dbReference>
<dbReference type="PANTHER" id="PTHR13948:SF3">
    <property type="entry name" value="FI21118P1"/>
    <property type="match status" value="1"/>
</dbReference>
<evidence type="ECO:0000256" key="2">
    <source>
        <dbReference type="ARBA" id="ARBA00022723"/>
    </source>
</evidence>
<evidence type="ECO:0000259" key="13">
    <source>
        <dbReference type="PROSITE" id="PS50199"/>
    </source>
</evidence>
<evidence type="ECO:0000259" key="12">
    <source>
        <dbReference type="PROSITE" id="PS50174"/>
    </source>
</evidence>
<evidence type="ECO:0000256" key="9">
    <source>
        <dbReference type="PROSITE-ProRule" id="PRU00322"/>
    </source>
</evidence>
<dbReference type="InterPro" id="IPR035979">
    <property type="entry name" value="RBD_domain_sf"/>
</dbReference>
<feature type="domain" description="RRM" evidence="11">
    <location>
        <begin position="205"/>
        <end position="296"/>
    </location>
</feature>
<evidence type="ECO:0000256" key="1">
    <source>
        <dbReference type="ARBA" id="ARBA00004123"/>
    </source>
</evidence>
<keyword evidence="3" id="KW-0677">Repeat</keyword>
<feature type="compositionally biased region" description="Basic and acidic residues" evidence="10">
    <location>
        <begin position="589"/>
        <end position="599"/>
    </location>
</feature>
<feature type="compositionally biased region" description="Basic and acidic residues" evidence="10">
    <location>
        <begin position="739"/>
        <end position="749"/>
    </location>
</feature>
<feature type="compositionally biased region" description="Low complexity" evidence="10">
    <location>
        <begin position="753"/>
        <end position="763"/>
    </location>
</feature>
<reference evidence="14" key="1">
    <citation type="journal article" date="2020" name="Phytopathology">
        <title>Genome Sequence Resources of Colletotrichum truncatum, C. plurivorum, C. musicola, and C. sojae: Four Species Pathogenic to Soybean (Glycine max).</title>
        <authorList>
            <person name="Rogerio F."/>
            <person name="Boufleur T.R."/>
            <person name="Ciampi-Guillardi M."/>
            <person name="Sukno S.A."/>
            <person name="Thon M.R."/>
            <person name="Massola Junior N.S."/>
            <person name="Baroncelli R."/>
        </authorList>
    </citation>
    <scope>NUCLEOTIDE SEQUENCE</scope>
    <source>
        <strain evidence="14">LFN0074</strain>
    </source>
</reference>
<feature type="compositionally biased region" description="Polar residues" evidence="10">
    <location>
        <begin position="646"/>
        <end position="656"/>
    </location>
</feature>
<comment type="caution">
    <text evidence="14">The sequence shown here is derived from an EMBL/GenBank/DDBJ whole genome shotgun (WGS) entry which is preliminary data.</text>
</comment>
<dbReference type="PROSITE" id="PS50174">
    <property type="entry name" value="G_PATCH"/>
    <property type="match status" value="1"/>
</dbReference>
<sequence length="868" mass="95440">MYEDTYRLQERGPYDRRRSPPRDHQQYPSNDAYRMRQASANFPTGRRDYSRSPPRNNHHELSYDDEEIRYRDQDATRDFDRADYRTATARNQDRYYDGPPREAHQSRPGSGDQGGYRDDRLDRRDEDAEVLHSYDGGDRGSRRYDRGGRGYPRSYRDDGPRRDDARRGPDEDLRHFPPSPGGSPNRYTRRDRSASPLRQAGTPSDTVILEGLPPGLSLEDVKDCLLRQADLSRFPSVDIRVPSGRGQRRAFVQFEQVDQAVEFVKENYPKLVLDFAGMVDGDADGMTSIYIHYARNRDDSERDSRAGYSPNWICPTCDFSNYSTRSRCKSCGGPPTDPSQYRHLLTGESDAADAPSQILVFFPLASSVTEDVLAAGAAKLELAQKPAAPRASGDGPKLKSTAPTGDASGYGAKPGSLHRIFLMRDQDTNESFNFGFAEFWTVEDALAAMQKFKMMREFTIASKPVTVSTIHLGVFVPEIREVTRAIEHISFSPLFNPAIRVKYWEPHVFPSQKVITGSPPGGKSANESKSDANDESKKSKKRKAEGNLSASTSKKSAPMAGQMAFWQRRHVEIHDGKRPADSTNVDSGADQRKSEERAPVKISLAGSSSTTSGPIKISLTGASLGNAAAPAASLPGDAAVEASASGAPTSANSTGTPDAPETQKVSYGDREKVCCLLCMMKYKSLDDLDTHEKSRNHKNAMADEEKVKAAKPRLAARDKRMAKQAEEQAKNGGDSAPQYRDRAKERREVYNQPAKPKVAAAAGGSTGNKPAARKEDKPAEKTPPPQKSKGAGMLAKMGWNAGQGLGANGDGRTEVIATHAYQEGVGLGAEGGNLGDAAELAQRKTTNSYAEYVNSVQDKARERYNRMN</sequence>
<dbReference type="AlphaFoldDB" id="A0A8H6NGJ5"/>
<organism evidence="14 15">
    <name type="scientific">Colletotrichum musicola</name>
    <dbReference type="NCBI Taxonomy" id="2175873"/>
    <lineage>
        <taxon>Eukaryota</taxon>
        <taxon>Fungi</taxon>
        <taxon>Dikarya</taxon>
        <taxon>Ascomycota</taxon>
        <taxon>Pezizomycotina</taxon>
        <taxon>Sordariomycetes</taxon>
        <taxon>Hypocreomycetidae</taxon>
        <taxon>Glomerellales</taxon>
        <taxon>Glomerellaceae</taxon>
        <taxon>Colletotrichum</taxon>
        <taxon>Colletotrichum orchidearum species complex</taxon>
    </lineage>
</organism>
<dbReference type="InterPro" id="IPR000504">
    <property type="entry name" value="RRM_dom"/>
</dbReference>
<evidence type="ECO:0000259" key="11">
    <source>
        <dbReference type="PROSITE" id="PS50102"/>
    </source>
</evidence>
<dbReference type="InterPro" id="IPR001876">
    <property type="entry name" value="Znf_RanBP2"/>
</dbReference>
<evidence type="ECO:0000256" key="5">
    <source>
        <dbReference type="ARBA" id="ARBA00022833"/>
    </source>
</evidence>
<feature type="compositionally biased region" description="Basic and acidic residues" evidence="10">
    <location>
        <begin position="91"/>
        <end position="105"/>
    </location>
</feature>
<dbReference type="InterPro" id="IPR012677">
    <property type="entry name" value="Nucleotide-bd_a/b_plait_sf"/>
</dbReference>
<feature type="region of interest" description="Disordered" evidence="10">
    <location>
        <begin position="512"/>
        <end position="561"/>
    </location>
</feature>
<keyword evidence="4 9" id="KW-0863">Zinc-finger</keyword>
<feature type="domain" description="RanBP2-type" evidence="13">
    <location>
        <begin position="305"/>
        <end position="337"/>
    </location>
</feature>
<evidence type="ECO:0000256" key="8">
    <source>
        <dbReference type="PROSITE-ProRule" id="PRU00176"/>
    </source>
</evidence>
<dbReference type="SUPFAM" id="SSF54928">
    <property type="entry name" value="RNA-binding domain, RBD"/>
    <property type="match status" value="2"/>
</dbReference>
<proteinExistence type="predicted"/>
<dbReference type="PROSITE" id="PS50102">
    <property type="entry name" value="RRM"/>
    <property type="match status" value="1"/>
</dbReference>
<keyword evidence="2" id="KW-0479">Metal-binding</keyword>